<feature type="compositionally biased region" description="Basic and acidic residues" evidence="2">
    <location>
        <begin position="220"/>
        <end position="241"/>
    </location>
</feature>
<evidence type="ECO:0000256" key="1">
    <source>
        <dbReference type="RuleBase" id="RU003901"/>
    </source>
</evidence>
<dbReference type="OrthoDB" id="372421at2759"/>
<dbReference type="PANTHER" id="PTHR23355">
    <property type="entry name" value="RIBONUCLEASE"/>
    <property type="match status" value="1"/>
</dbReference>
<feature type="compositionally biased region" description="Polar residues" evidence="2">
    <location>
        <begin position="141"/>
        <end position="168"/>
    </location>
</feature>
<dbReference type="Pfam" id="PF00773">
    <property type="entry name" value="RNB"/>
    <property type="match status" value="1"/>
</dbReference>
<dbReference type="PROSITE" id="PS01175">
    <property type="entry name" value="RIBONUCLEASE_II"/>
    <property type="match status" value="1"/>
</dbReference>
<dbReference type="InterPro" id="IPR022966">
    <property type="entry name" value="RNase_II/R_CS"/>
</dbReference>
<sequence length="1131" mass="123814">MQGQGFTYEISLGDYTTSISIRSFNFAVKYIRSTTDLCKVFEGHMTSNAQEDKWGPSLSTVSPDIQSDVKAGAVEPVSNSQSGYSSIRHFVEDPVYLAALDQALKTSTLGSTLPANILKPASNHPPITYPTPAKSLPLQPTPKQTLQRGQTGSSSQGDFQAKQPSKTNPPLADIPAQGKANSSGGSSKTEASKQDTPKGVRSSLKHMKISSELSMAGKEQSIKEKSLPSDKANRRPEEDPRGSVGVDALKDRTRTIPVRKVPVAEGQLQRDMKHGHLFRGRLRVNAGEPREAFVTVSGLPNDLMLRGIENRGNAMEGDEVAVRVLPVHRWFTQQKGGAAAGSSGRPVATGSGEPWLSSKAGPEAACAEIRKLLETMPGTRATAQAVAVLEPGLRREQLVGVLQAERCKDNKDVVVYLLPMDPRLPKCQLSATSARSLPEGLLDEALGNTSVESRTLVSARVVEWFPGHELPTAELRASLGQAGEVESETAAILDMEGIRRGDFDEEVLACLPKTPWMVGSQHEAGRADFRKHRIFSIDPPTAKDLDDALSIEKLENGNFKVGVHIADVACFIPPRSALDIEAGLRATSVYLVQRVIPMLPPLLCEELCSLNPGVERFAFSVVWELDPQGVVLSQWFGRSLICSCAKLTYPIVQQMIEGTFCAEDVQSSIPLHGGFTWEQVVEDSLALNAIARHLRRSRFDNGALRLDNTKLFFKLDKDGNPVSTSQYIQKESNQLVEEFMLLTNTSVAQMISSAFPNLAILRRHDQPDAHKMAELLSVAQDNDIPVDATSAAALQTSLAQLRSSDMDSDLIEVFTMLATRPMQLATYFCTGQIPDPSGWGHYALAVGAYTHFTSPIRRYPDVVVHRLLAAALDMQSNGLSEEETVAKHMLFETILCGKVAKHCNEKRLTARKAQDASLRMYLCCLLRRKPIVTQGILLQVGGEKYFNVYCPEYGVDCRIYVEHIGLPCKANWNAGAKTLILEPAERGQQQVQGQGNRHVQKRYNGRESSTGSCSVPSLLDRGLDPCSTDFCYDRWIQHLASGSTGGISNIRKLRPVALPLQLKALIKVPVVLCSPLRPGKISEVVARLYLGEPPVAEQSIDMRSEEVCADIEVEESQYNTFQIPYESTLND</sequence>
<gene>
    <name evidence="4" type="ORF">CEUSTIGMA_g11784.t1</name>
</gene>
<dbReference type="GO" id="GO:0000932">
    <property type="term" value="C:P-body"/>
    <property type="evidence" value="ECO:0007669"/>
    <property type="project" value="TreeGrafter"/>
</dbReference>
<dbReference type="AlphaFoldDB" id="A0A250XN72"/>
<accession>A0A250XN72</accession>
<evidence type="ECO:0000313" key="5">
    <source>
        <dbReference type="Proteomes" id="UP000232323"/>
    </source>
</evidence>
<name>A0A250XN72_9CHLO</name>
<dbReference type="EMBL" id="BEGY01000123">
    <property type="protein sequence ID" value="GAX84362.1"/>
    <property type="molecule type" value="Genomic_DNA"/>
</dbReference>
<dbReference type="InterPro" id="IPR050180">
    <property type="entry name" value="RNR_Ribonuclease"/>
</dbReference>
<dbReference type="InterPro" id="IPR001900">
    <property type="entry name" value="RNase_II/R"/>
</dbReference>
<dbReference type="Pfam" id="PF17849">
    <property type="entry name" value="OB_Dis3"/>
    <property type="match status" value="1"/>
</dbReference>
<feature type="compositionally biased region" description="Polar residues" evidence="2">
    <location>
        <begin position="179"/>
        <end position="189"/>
    </location>
</feature>
<feature type="region of interest" description="Disordered" evidence="2">
    <location>
        <begin position="990"/>
        <end position="1009"/>
    </location>
</feature>
<dbReference type="Gene3D" id="2.40.50.690">
    <property type="match status" value="1"/>
</dbReference>
<feature type="region of interest" description="Disordered" evidence="2">
    <location>
        <begin position="114"/>
        <end position="248"/>
    </location>
</feature>
<feature type="domain" description="RNB" evidence="3">
    <location>
        <begin position="526"/>
        <end position="874"/>
    </location>
</feature>
<dbReference type="GO" id="GO:0006402">
    <property type="term" value="P:mRNA catabolic process"/>
    <property type="evidence" value="ECO:0007669"/>
    <property type="project" value="TreeGrafter"/>
</dbReference>
<evidence type="ECO:0000256" key="2">
    <source>
        <dbReference type="SAM" id="MobiDB-lite"/>
    </source>
</evidence>
<comment type="caution">
    <text evidence="4">The sequence shown here is derived from an EMBL/GenBank/DDBJ whole genome shotgun (WGS) entry which is preliminary data.</text>
</comment>
<protein>
    <recommendedName>
        <fullName evidence="3">RNB domain-containing protein</fullName>
    </recommendedName>
</protein>
<dbReference type="InterPro" id="IPR041505">
    <property type="entry name" value="Dis3_CSD2"/>
</dbReference>
<dbReference type="SMART" id="SM00955">
    <property type="entry name" value="RNB"/>
    <property type="match status" value="1"/>
</dbReference>
<evidence type="ECO:0000313" key="4">
    <source>
        <dbReference type="EMBL" id="GAX84362.1"/>
    </source>
</evidence>
<feature type="region of interest" description="Disordered" evidence="2">
    <location>
        <begin position="335"/>
        <end position="359"/>
    </location>
</feature>
<dbReference type="STRING" id="1157962.A0A250XN72"/>
<comment type="similarity">
    <text evidence="1">Belongs to the RNR ribonuclease family.</text>
</comment>
<dbReference type="SUPFAM" id="SSF50249">
    <property type="entry name" value="Nucleic acid-binding proteins"/>
    <property type="match status" value="3"/>
</dbReference>
<organism evidence="4 5">
    <name type="scientific">Chlamydomonas eustigma</name>
    <dbReference type="NCBI Taxonomy" id="1157962"/>
    <lineage>
        <taxon>Eukaryota</taxon>
        <taxon>Viridiplantae</taxon>
        <taxon>Chlorophyta</taxon>
        <taxon>core chlorophytes</taxon>
        <taxon>Chlorophyceae</taxon>
        <taxon>CS clade</taxon>
        <taxon>Chlamydomonadales</taxon>
        <taxon>Chlamydomonadaceae</taxon>
        <taxon>Chlamydomonas</taxon>
    </lineage>
</organism>
<dbReference type="Proteomes" id="UP000232323">
    <property type="component" value="Unassembled WGS sequence"/>
</dbReference>
<evidence type="ECO:0000259" key="3">
    <source>
        <dbReference type="SMART" id="SM00955"/>
    </source>
</evidence>
<dbReference type="PANTHER" id="PTHR23355:SF9">
    <property type="entry name" value="DIS3-LIKE EXONUCLEASE 2"/>
    <property type="match status" value="1"/>
</dbReference>
<keyword evidence="5" id="KW-1185">Reference proteome</keyword>
<dbReference type="InterPro" id="IPR012340">
    <property type="entry name" value="NA-bd_OB-fold"/>
</dbReference>
<proteinExistence type="inferred from homology"/>
<reference evidence="4 5" key="1">
    <citation type="submission" date="2017-08" db="EMBL/GenBank/DDBJ databases">
        <title>Acidophilic green algal genome provides insights into adaptation to an acidic environment.</title>
        <authorList>
            <person name="Hirooka S."/>
            <person name="Hirose Y."/>
            <person name="Kanesaki Y."/>
            <person name="Higuchi S."/>
            <person name="Fujiwara T."/>
            <person name="Onuma R."/>
            <person name="Era A."/>
            <person name="Ohbayashi R."/>
            <person name="Uzuka A."/>
            <person name="Nozaki H."/>
            <person name="Yoshikawa H."/>
            <person name="Miyagishima S.Y."/>
        </authorList>
    </citation>
    <scope>NUCLEOTIDE SEQUENCE [LARGE SCALE GENOMIC DNA]</scope>
    <source>
        <strain evidence="4 5">NIES-2499</strain>
    </source>
</reference>
<dbReference type="GO" id="GO:0000175">
    <property type="term" value="F:3'-5'-RNA exonuclease activity"/>
    <property type="evidence" value="ECO:0007669"/>
    <property type="project" value="TreeGrafter"/>
</dbReference>
<dbReference type="Gene3D" id="2.40.50.700">
    <property type="match status" value="1"/>
</dbReference>
<dbReference type="GO" id="GO:0003723">
    <property type="term" value="F:RNA binding"/>
    <property type="evidence" value="ECO:0007669"/>
    <property type="project" value="InterPro"/>
</dbReference>